<dbReference type="Proteomes" id="UP000005019">
    <property type="component" value="Unassembled WGS sequence"/>
</dbReference>
<evidence type="ECO:0000313" key="6">
    <source>
        <dbReference type="Proteomes" id="UP000005019"/>
    </source>
</evidence>
<dbReference type="AlphaFoldDB" id="F5RDY8"/>
<gene>
    <name evidence="5" type="ORF">METUNv1_02505</name>
</gene>
<dbReference type="EMBL" id="AFHG01000052">
    <property type="protein sequence ID" value="EGK71119.1"/>
    <property type="molecule type" value="Genomic_DNA"/>
</dbReference>
<evidence type="ECO:0000313" key="5">
    <source>
        <dbReference type="EMBL" id="EGK71119.1"/>
    </source>
</evidence>
<dbReference type="GO" id="GO:0016628">
    <property type="term" value="F:oxidoreductase activity, acting on the CH-CH group of donors, NAD or NADP as acceptor"/>
    <property type="evidence" value="ECO:0007669"/>
    <property type="project" value="UniProtKB-ARBA"/>
</dbReference>
<feature type="domain" description="NADH:flavin oxidoreductase/NADH oxidase N-terminal" evidence="4">
    <location>
        <begin position="4"/>
        <end position="340"/>
    </location>
</feature>
<dbReference type="CDD" id="cd02933">
    <property type="entry name" value="OYE_like_FMN"/>
    <property type="match status" value="1"/>
</dbReference>
<evidence type="ECO:0000256" key="1">
    <source>
        <dbReference type="ARBA" id="ARBA00001917"/>
    </source>
</evidence>
<comment type="cofactor">
    <cofactor evidence="1">
        <name>FMN</name>
        <dbReference type="ChEBI" id="CHEBI:58210"/>
    </cofactor>
</comment>
<proteinExistence type="inferred from homology"/>
<dbReference type="PANTHER" id="PTHR22893">
    <property type="entry name" value="NADH OXIDOREDUCTASE-RELATED"/>
    <property type="match status" value="1"/>
</dbReference>
<dbReference type="GO" id="GO:0005829">
    <property type="term" value="C:cytosol"/>
    <property type="evidence" value="ECO:0007669"/>
    <property type="project" value="TreeGrafter"/>
</dbReference>
<dbReference type="STRING" id="1000565.METUNv1_02505"/>
<protein>
    <submittedName>
        <fullName evidence="5">N-ethylmaleimide reductase, FMN-linked</fullName>
    </submittedName>
</protein>
<dbReference type="InterPro" id="IPR045247">
    <property type="entry name" value="Oye-like"/>
</dbReference>
<accession>F5RDY8</accession>
<dbReference type="SUPFAM" id="SSF51395">
    <property type="entry name" value="FMN-linked oxidoreductases"/>
    <property type="match status" value="1"/>
</dbReference>
<dbReference type="Pfam" id="PF00724">
    <property type="entry name" value="Oxidored_FMN"/>
    <property type="match status" value="1"/>
</dbReference>
<evidence type="ECO:0000256" key="3">
    <source>
        <dbReference type="ARBA" id="ARBA00023002"/>
    </source>
</evidence>
<organism evidence="5 6">
    <name type="scientific">Methyloversatilis universalis (strain ATCC BAA-1314 / DSM 25237 / JCM 13912 / CCUG 52030 / FAM5)</name>
    <dbReference type="NCBI Taxonomy" id="1000565"/>
    <lineage>
        <taxon>Bacteria</taxon>
        <taxon>Pseudomonadati</taxon>
        <taxon>Pseudomonadota</taxon>
        <taxon>Betaproteobacteria</taxon>
        <taxon>Nitrosomonadales</taxon>
        <taxon>Sterolibacteriaceae</taxon>
        <taxon>Methyloversatilis</taxon>
    </lineage>
</organism>
<dbReference type="FunFam" id="3.20.20.70:FF:000059">
    <property type="entry name" value="N-ethylmaleimide reductase, FMN-linked"/>
    <property type="match status" value="1"/>
</dbReference>
<sequence length="362" mass="38798">MTTLFEPTRLGDIALANRIVMAPLTRNRALAGNVPGPLTVEYYRQRASAGLIIAEATQISPMGQGYLDTPGIHSAEQVAGWRAVTEAVHAAGGRIVLQLWHVGRISHSSLLPDGAAPVSSTARRPNAKTFTREGFVDTSAPRALRDDEIPALVEDYRRAARNAIDAGFDGVEVHAANNYLLDQFMRDSVNDRSGLYGGSIDNRIRVVVEVMEAVAKEIGGARTGIRLSPITTFNDTPRDSDPQALYGRLIEKLAPLGLAFVHMIEGETGGAREPADLAKPFDYAALKKAFAGGWIVNNGFDLDSAATRVAAGASDAVAFGRPFISNPDLVRRLREHAPLNPLRAELLYGGGADGYTDYPALA</sequence>
<reference evidence="5 6" key="1">
    <citation type="journal article" date="2011" name="J. Bacteriol.">
        <title>Genome sequence of Methyloversatilis universalis FAM5T, a methylotrophic representative of the order Rhodocyclales.</title>
        <authorList>
            <person name="Kittichotirat W."/>
            <person name="Good N.M."/>
            <person name="Hall R."/>
            <person name="Bringel F."/>
            <person name="Lajus A."/>
            <person name="Medigue C."/>
            <person name="Smalley N.E."/>
            <person name="Beck D."/>
            <person name="Bumgarner R."/>
            <person name="Vuilleumier S."/>
            <person name="Kalyuzhnaya M.G."/>
        </authorList>
    </citation>
    <scope>NUCLEOTIDE SEQUENCE [LARGE SCALE GENOMIC DNA]</scope>
    <source>
        <strain evidence="6">ATCC BAA-1314 / JCM 13912 / FAM5</strain>
    </source>
</reference>
<evidence type="ECO:0000259" key="4">
    <source>
        <dbReference type="Pfam" id="PF00724"/>
    </source>
</evidence>
<dbReference type="InterPro" id="IPR001155">
    <property type="entry name" value="OxRdtase_FMN_N"/>
</dbReference>
<comment type="caution">
    <text evidence="5">The sequence shown here is derived from an EMBL/GenBank/DDBJ whole genome shotgun (WGS) entry which is preliminary data.</text>
</comment>
<dbReference type="Gene3D" id="3.20.20.70">
    <property type="entry name" value="Aldolase class I"/>
    <property type="match status" value="1"/>
</dbReference>
<dbReference type="GO" id="GO:0010181">
    <property type="term" value="F:FMN binding"/>
    <property type="evidence" value="ECO:0007669"/>
    <property type="project" value="InterPro"/>
</dbReference>
<keyword evidence="3" id="KW-0560">Oxidoreductase</keyword>
<keyword evidence="6" id="KW-1185">Reference proteome</keyword>
<dbReference type="InterPro" id="IPR013785">
    <property type="entry name" value="Aldolase_TIM"/>
</dbReference>
<evidence type="ECO:0000256" key="2">
    <source>
        <dbReference type="ARBA" id="ARBA00005979"/>
    </source>
</evidence>
<name>F5RDY8_METUF</name>
<dbReference type="PANTHER" id="PTHR22893:SF91">
    <property type="entry name" value="NADPH DEHYDROGENASE 2-RELATED"/>
    <property type="match status" value="1"/>
</dbReference>
<dbReference type="eggNOG" id="COG1902">
    <property type="taxonomic scope" value="Bacteria"/>
</dbReference>
<dbReference type="OrthoDB" id="8985337at2"/>
<comment type="similarity">
    <text evidence="2">Belongs to the NADH:flavin oxidoreductase/NADH oxidase family.</text>
</comment>
<dbReference type="RefSeq" id="WP_008062147.1">
    <property type="nucleotide sequence ID" value="NZ_AFHG01000052.1"/>
</dbReference>